<dbReference type="RefSeq" id="WP_105395662.1">
    <property type="nucleotide sequence ID" value="NZ_CAWNTA010000082.1"/>
</dbReference>
<organism evidence="2 3">
    <name type="scientific">Photorhabdus hindustanensis</name>
    <dbReference type="NCBI Taxonomy" id="2918802"/>
    <lineage>
        <taxon>Bacteria</taxon>
        <taxon>Pseudomonadati</taxon>
        <taxon>Pseudomonadota</taxon>
        <taxon>Gammaproteobacteria</taxon>
        <taxon>Enterobacterales</taxon>
        <taxon>Morganellaceae</taxon>
        <taxon>Photorhabdus</taxon>
    </lineage>
</organism>
<dbReference type="AlphaFoldDB" id="A0A2S8Q1G1"/>
<evidence type="ECO:0000259" key="1">
    <source>
        <dbReference type="Pfam" id="PF08378"/>
    </source>
</evidence>
<protein>
    <recommendedName>
        <fullName evidence="1">NERD domain-containing protein</fullName>
    </recommendedName>
</protein>
<accession>A0A2S8Q1G1</accession>
<proteinExistence type="predicted"/>
<feature type="domain" description="NERD" evidence="1">
    <location>
        <begin position="31"/>
        <end position="114"/>
    </location>
</feature>
<name>A0A2S8Q1G1_9GAMM</name>
<dbReference type="InterPro" id="IPR027417">
    <property type="entry name" value="P-loop_NTPase"/>
</dbReference>
<gene>
    <name evidence="2" type="ORF">C6H66_11495</name>
</gene>
<comment type="caution">
    <text evidence="2">The sequence shown here is derived from an EMBL/GenBank/DDBJ whole genome shotgun (WGS) entry which is preliminary data.</text>
</comment>
<evidence type="ECO:0000313" key="2">
    <source>
        <dbReference type="EMBL" id="PQQ25699.1"/>
    </source>
</evidence>
<dbReference type="EMBL" id="PUWT01000028">
    <property type="protein sequence ID" value="PQQ25699.1"/>
    <property type="molecule type" value="Genomic_DNA"/>
</dbReference>
<dbReference type="SUPFAM" id="SSF52540">
    <property type="entry name" value="P-loop containing nucleoside triphosphate hydrolases"/>
    <property type="match status" value="1"/>
</dbReference>
<sequence>MSTARHGGNGVRLFIGERIEHASDREVLVTVCDALEKGNEWAYIFANFNVNGRQIDVAVFSSTTTLVIEAKGYTQPIKGGVNGSWTQVGSYGSRKLRNGYTQALDAKNALRDAMAELFGALSGYPNALLAIAPAIPSGSSLPPSDFKVKSGGLDAIKVALSTKSGALLSEERCQALAAHLNLERVSGRDAAIHETVLLSERTVSSYESAFLEFHGPIGALLAEDQYHLGDKLISASKILEMALSSQSALLIRGPSGCGKSLLSARIATECIQAGVLPIHIQGKDFEGKLQKIIDVELRLLGTSVRDLLRASRLLVRHLVLFLDGYNECPEPLRIALTRSLQAFSLRYGAGIVITSQGALARQELLSVEETLVSPPQSALKSQLAKLSHEDENFTNCQALLEIALSGLEAELIGQAAASLPAGASTFVLFDMVARMRLGSFATAGIRALSGFAEELISQTAFSMSIREFDRFCNATSVTDATRHAVLESRLVSQRGDRLSFSHEMFFYAFMAESAVRVARKDSERVQAFLRSPRFHGSKALILGAMEDDSMLRDILEKTTDQGILESCVRGECGDAARRIVKAKLDVLLAEMVAETSELRFLLNGEGWHSCSIETGDHRPILSKFEVFLPAIGWLLIQGVHLEQIMAACRVMDGKIAEANRDLYKEARAKKVPIRDETFSQAYVFNRKIALSQLVSFIHSGGLSLRHTPGRELGEALNTSWNEASTHGEFYVLLEITKFTKQAPWAAPCVLNLLERLKSLPYHLQLATMDFCVHLRNVDDAVKAKMIAALEDSMNKLGVFMNSMIFDVLKGLGGLDAEEENYRTVVLEEIESVFSESGPQADTEAWNIFSRQFDHPYDGIYWEEVNNLASDQKRQFLFKALKGASTEYVSFVGILIRQLADFGDPSVSEAIEPWLRLPAKRSSMPQDAVEVFFAAYEAMGILSLPLPATTTSPVDVDETMRACGELSYWACRLRTCELESSSQTLDARTTLLAYSASASAGALWSSTSRMLSSDGARTHVATSYPNTALAVCRDALTNRESQKTYHEHGFMNDLARIVSFSIQVIGQFGDADDLQRLRSLCDEEELGHQALNAIQKIEDRVRYLK</sequence>
<reference evidence="2 3" key="1">
    <citation type="submission" date="2018-02" db="EMBL/GenBank/DDBJ databases">
        <title>Five New Genomes of Indian Photorhabdus Isolates TSA.</title>
        <authorList>
            <person name="Dubay B."/>
            <person name="Somvanshi V.S."/>
        </authorList>
    </citation>
    <scope>NUCLEOTIDE SEQUENCE [LARGE SCALE GENOMIC DNA]</scope>
    <source>
        <strain evidence="2 3">H1</strain>
    </source>
</reference>
<dbReference type="InterPro" id="IPR011528">
    <property type="entry name" value="NERD"/>
</dbReference>
<evidence type="ECO:0000313" key="3">
    <source>
        <dbReference type="Proteomes" id="UP000239550"/>
    </source>
</evidence>
<dbReference type="Gene3D" id="3.40.50.300">
    <property type="entry name" value="P-loop containing nucleotide triphosphate hydrolases"/>
    <property type="match status" value="1"/>
</dbReference>
<dbReference type="Proteomes" id="UP000239550">
    <property type="component" value="Unassembled WGS sequence"/>
</dbReference>
<dbReference type="Pfam" id="PF08378">
    <property type="entry name" value="NERD"/>
    <property type="match status" value="1"/>
</dbReference>
<keyword evidence="3" id="KW-1185">Reference proteome</keyword>